<accession>A0A239FMP7</accession>
<proteinExistence type="predicted"/>
<dbReference type="Pfam" id="PF10670">
    <property type="entry name" value="DUF4198"/>
    <property type="match status" value="1"/>
</dbReference>
<dbReference type="AlphaFoldDB" id="A0A239FMP7"/>
<feature type="signal peptide" evidence="1">
    <location>
        <begin position="1"/>
        <end position="24"/>
    </location>
</feature>
<evidence type="ECO:0000313" key="2">
    <source>
        <dbReference type="EMBL" id="SNS57522.1"/>
    </source>
</evidence>
<evidence type="ECO:0000313" key="3">
    <source>
        <dbReference type="Proteomes" id="UP000198339"/>
    </source>
</evidence>
<keyword evidence="1" id="KW-0732">Signal</keyword>
<feature type="chain" id="PRO_5012376204" evidence="1">
    <location>
        <begin position="25"/>
        <end position="276"/>
    </location>
</feature>
<name>A0A239FMP7_9SPHN</name>
<keyword evidence="3" id="KW-1185">Reference proteome</keyword>
<dbReference type="RefSeq" id="WP_089214920.1">
    <property type="nucleotide sequence ID" value="NZ_CP076394.1"/>
</dbReference>
<reference evidence="2 3" key="1">
    <citation type="submission" date="2017-06" db="EMBL/GenBank/DDBJ databases">
        <authorList>
            <person name="Kim H.J."/>
            <person name="Triplett B.A."/>
        </authorList>
    </citation>
    <scope>NUCLEOTIDE SEQUENCE [LARGE SCALE GENOMIC DNA]</scope>
    <source>
        <strain evidence="2 3">DS15</strain>
    </source>
</reference>
<dbReference type="EMBL" id="FZPA01000002">
    <property type="protein sequence ID" value="SNS57522.1"/>
    <property type="molecule type" value="Genomic_DNA"/>
</dbReference>
<dbReference type="OrthoDB" id="5943at2"/>
<evidence type="ECO:0000256" key="1">
    <source>
        <dbReference type="SAM" id="SignalP"/>
    </source>
</evidence>
<organism evidence="2 3">
    <name type="scientific">Sphingopyxis indica</name>
    <dbReference type="NCBI Taxonomy" id="436663"/>
    <lineage>
        <taxon>Bacteria</taxon>
        <taxon>Pseudomonadati</taxon>
        <taxon>Pseudomonadota</taxon>
        <taxon>Alphaproteobacteria</taxon>
        <taxon>Sphingomonadales</taxon>
        <taxon>Sphingomonadaceae</taxon>
        <taxon>Sphingopyxis</taxon>
    </lineage>
</organism>
<protein>
    <submittedName>
        <fullName evidence="2">Uncharacterized conserved protein, contains GH25 family domain</fullName>
    </submittedName>
</protein>
<dbReference type="Proteomes" id="UP000198339">
    <property type="component" value="Unassembled WGS sequence"/>
</dbReference>
<sequence>MKKHILGFAATAAFAILAAVPAEAHRQWLLPSATVLSGDDVWVTVDAAVSNDLFYFEHFPLRLDDVKAWAPDGSEAKIENAATGRYRSTFDVHLTQKGTWRIASVAEMLTGSYALNGKRERLPRGTTAANLAEKLPAGATDVQTAEASNRNEIFVTVGAPTTTVFEPTGKGIELVPVTHPNDLYAGESATFQFLLDGKPAAGLPVTVIPGGIRYRDQLNQIDLTTNAEGKVAVTWPEPGMYWLNVTTPRGPRGAAGEDAAPARRASYVTTLEVLAP</sequence>
<gene>
    <name evidence="2" type="ORF">SAMN06295955_102133</name>
</gene>
<dbReference type="InterPro" id="IPR019613">
    <property type="entry name" value="DUF4198"/>
</dbReference>